<sequence length="118" mass="13401">MMMARNTVLVPTVVGLRWFISCFAANHGYSTHRTILLSLRWVLGGFRHSRWWLEIGTGALAHQQPAAQHRRASKTMDAIERKSNGKHRLSPNTTLCHPSPRCCVVPRARSSLSLWCPR</sequence>
<name>A0A2M4DMV8_ANODA</name>
<reference evidence="1" key="1">
    <citation type="submission" date="2018-01" db="EMBL/GenBank/DDBJ databases">
        <title>An insight into the sialome of Amazonian anophelines.</title>
        <authorList>
            <person name="Ribeiro J.M."/>
            <person name="Scarpassa V."/>
            <person name="Calvo E."/>
        </authorList>
    </citation>
    <scope>NUCLEOTIDE SEQUENCE</scope>
</reference>
<organism evidence="1">
    <name type="scientific">Anopheles darlingi</name>
    <name type="common">Mosquito</name>
    <dbReference type="NCBI Taxonomy" id="43151"/>
    <lineage>
        <taxon>Eukaryota</taxon>
        <taxon>Metazoa</taxon>
        <taxon>Ecdysozoa</taxon>
        <taxon>Arthropoda</taxon>
        <taxon>Hexapoda</taxon>
        <taxon>Insecta</taxon>
        <taxon>Pterygota</taxon>
        <taxon>Neoptera</taxon>
        <taxon>Endopterygota</taxon>
        <taxon>Diptera</taxon>
        <taxon>Nematocera</taxon>
        <taxon>Culicoidea</taxon>
        <taxon>Culicidae</taxon>
        <taxon>Anophelinae</taxon>
        <taxon>Anopheles</taxon>
    </lineage>
</organism>
<protein>
    <submittedName>
        <fullName evidence="1">Putative secreted protein</fullName>
    </submittedName>
</protein>
<dbReference type="AlphaFoldDB" id="A0A2M4DMV8"/>
<accession>A0A2M4DMV8</accession>
<proteinExistence type="predicted"/>
<dbReference type="EMBL" id="GGFL01014673">
    <property type="protein sequence ID" value="MBW78851.1"/>
    <property type="molecule type" value="Transcribed_RNA"/>
</dbReference>
<evidence type="ECO:0000313" key="1">
    <source>
        <dbReference type="EMBL" id="MBW78851.1"/>
    </source>
</evidence>